<reference evidence="2 3" key="1">
    <citation type="submission" date="2022-06" db="EMBL/GenBank/DDBJ databases">
        <title>Isolation of gut microbiota from human fecal samples.</title>
        <authorList>
            <person name="Pamer E.G."/>
            <person name="Barat B."/>
            <person name="Waligurski E."/>
            <person name="Medina S."/>
            <person name="Paddock L."/>
            <person name="Mostad J."/>
        </authorList>
    </citation>
    <scope>NUCLEOTIDE SEQUENCE [LARGE SCALE GENOMIC DNA]</scope>
    <source>
        <strain evidence="2 3">DFI.7.95</strain>
    </source>
</reference>
<keyword evidence="3" id="KW-1185">Reference proteome</keyword>
<accession>A0ABT1SEE6</accession>
<feature type="transmembrane region" description="Helical" evidence="1">
    <location>
        <begin position="313"/>
        <end position="332"/>
    </location>
</feature>
<proteinExistence type="predicted"/>
<name>A0ABT1SEE6_9FIRM</name>
<gene>
    <name evidence="2" type="ORF">NE686_17295</name>
</gene>
<comment type="caution">
    <text evidence="2">The sequence shown here is derived from an EMBL/GenBank/DDBJ whole genome shotgun (WGS) entry which is preliminary data.</text>
</comment>
<feature type="transmembrane region" description="Helical" evidence="1">
    <location>
        <begin position="46"/>
        <end position="67"/>
    </location>
</feature>
<organism evidence="2 3">
    <name type="scientific">Tissierella carlieri</name>
    <dbReference type="NCBI Taxonomy" id="689904"/>
    <lineage>
        <taxon>Bacteria</taxon>
        <taxon>Bacillati</taxon>
        <taxon>Bacillota</taxon>
        <taxon>Tissierellia</taxon>
        <taxon>Tissierellales</taxon>
        <taxon>Tissierellaceae</taxon>
        <taxon>Tissierella</taxon>
    </lineage>
</organism>
<evidence type="ECO:0000256" key="1">
    <source>
        <dbReference type="SAM" id="Phobius"/>
    </source>
</evidence>
<keyword evidence="1" id="KW-0812">Transmembrane</keyword>
<dbReference type="Proteomes" id="UP001524478">
    <property type="component" value="Unassembled WGS sequence"/>
</dbReference>
<evidence type="ECO:0000313" key="2">
    <source>
        <dbReference type="EMBL" id="MCQ4924861.1"/>
    </source>
</evidence>
<evidence type="ECO:0000313" key="3">
    <source>
        <dbReference type="Proteomes" id="UP001524478"/>
    </source>
</evidence>
<sequence>MYDLILDKIINTLERLVGEKKIQSYEKKVIERFFLSKIRVKKPFRIYVAFKILVPLFVFFIVFNVSYTNLDLKRESILMDYNFSTNQIEKKTLIGLSESDYKELQEKEKTIMLDIFNEIDDAEYEELNTRDKYQYIQGILQRKYDFSDENNYIYSKRAVEKKLAIEKLRLDRLFIINTTLLSFWLFDLILIGLSKWGKSDIDDELEQLELTTVLIGSTSHISVGDILVGLESNSHFFRPYLEDAKKEYLVNSDDALQTLRRTPYGDFQIIAKTLEQAKNSNLDKAMYNLRKHIERKKKKKEIEGDDKLNKKDLTVHILIMVSVAFLLMMWFYPLTTIISDLN</sequence>
<feature type="transmembrane region" description="Helical" evidence="1">
    <location>
        <begin position="173"/>
        <end position="193"/>
    </location>
</feature>
<dbReference type="EMBL" id="JANGAC010000016">
    <property type="protein sequence ID" value="MCQ4924861.1"/>
    <property type="molecule type" value="Genomic_DNA"/>
</dbReference>
<keyword evidence="1" id="KW-1133">Transmembrane helix</keyword>
<keyword evidence="1" id="KW-0472">Membrane</keyword>
<dbReference type="RefSeq" id="WP_256312451.1">
    <property type="nucleotide sequence ID" value="NZ_JANGAC010000016.1"/>
</dbReference>
<protein>
    <submittedName>
        <fullName evidence="2">Uncharacterized protein</fullName>
    </submittedName>
</protein>